<gene>
    <name evidence="2" type="ORF">ACFSJ0_06095</name>
</gene>
<reference evidence="3" key="1">
    <citation type="journal article" date="2019" name="Int. J. Syst. Evol. Microbiol.">
        <title>The Global Catalogue of Microorganisms (GCM) 10K type strain sequencing project: providing services to taxonomists for standard genome sequencing and annotation.</title>
        <authorList>
            <consortium name="The Broad Institute Genomics Platform"/>
            <consortium name="The Broad Institute Genome Sequencing Center for Infectious Disease"/>
            <person name="Wu L."/>
            <person name="Ma J."/>
        </authorList>
    </citation>
    <scope>NUCLEOTIDE SEQUENCE [LARGE SCALE GENOMIC DNA]</scope>
    <source>
        <strain evidence="3">CGMCC 1.15399</strain>
    </source>
</reference>
<protein>
    <submittedName>
        <fullName evidence="2">Tetratricopeptide repeat protein</fullName>
    </submittedName>
</protein>
<dbReference type="Gene3D" id="1.25.40.10">
    <property type="entry name" value="Tetratricopeptide repeat domain"/>
    <property type="match status" value="1"/>
</dbReference>
<dbReference type="Pfam" id="PF13424">
    <property type="entry name" value="TPR_12"/>
    <property type="match status" value="1"/>
</dbReference>
<dbReference type="InterPro" id="IPR027417">
    <property type="entry name" value="P-loop_NTPase"/>
</dbReference>
<dbReference type="PROSITE" id="PS50005">
    <property type="entry name" value="TPR"/>
    <property type="match status" value="1"/>
</dbReference>
<evidence type="ECO:0000313" key="3">
    <source>
        <dbReference type="Proteomes" id="UP001597097"/>
    </source>
</evidence>
<dbReference type="PRINTS" id="PR00364">
    <property type="entry name" value="DISEASERSIST"/>
</dbReference>
<name>A0ABW4G2J1_9ACTN</name>
<dbReference type="SUPFAM" id="SSF52540">
    <property type="entry name" value="P-loop containing nucleoside triphosphate hydrolases"/>
    <property type="match status" value="1"/>
</dbReference>
<comment type="caution">
    <text evidence="2">The sequence shown here is derived from an EMBL/GenBank/DDBJ whole genome shotgun (WGS) entry which is preliminary data.</text>
</comment>
<sequence>MQHVFSSVIVAADVRIPGCSVRMERTPGRGVDWCRNGVIAKRKLSEIVYNEAGGIVYGSLVQARDILGGVHFHEVTSLPAPSQLPPRPRLVDREAAIAELEALREDTTDAPITALITGSVGVGKSVLALSWAHMIRSHYPDGQLYAELRGHSDGAPASPQEVLGDFLHALGIPAELIPGDTAQRAALYRTVTHDQRLLVVLDDAFTAAQVRPLLPASPASITVVTSRYRLAGLVVQGARGVYIDRFDAAASLALLRDALGSDRLDRQLEAAAELVELCMRLPLALSVAAARLAGRPSWPIRAMVTALAEEQQALTIGDDVALRSALDLSYRALRPETARLYRLLALVPGSTFGGDAAAALAGIPRVEARRLLGELTDANLLTDISDGRCRFHHALVRLHAAQLVEAEDQREGAEGRLLAWYLATAARAERQLRPYRTGLPRDAEPSPAEPTDFGGPQDALGWLESERTNLSAAVTLAHARGREVMAWQLADAMWPLFLYMGHHVERVGVEETGLAAARAAGDLYGEAKMLNRLGLSLNDLGRYDDAVARFDEALEIWRRLGEREREAGSLRRLGLVAAGRGDRDAAIAGFTASIGIFRELGADRKAALGLIDLAGVLVTQGRGPDAVIHLEQARGLLRGVDDLYNRARVGILLGYAQVDHEQADRELRSALEMMNRLGSSVGRAAALEGLGELAQRTGRPEEACHCYEMALEVLGEAKSATYLRLRGRLDHLS</sequence>
<dbReference type="PANTHER" id="PTHR47691:SF3">
    <property type="entry name" value="HTH-TYPE TRANSCRIPTIONAL REGULATOR RV0890C-RELATED"/>
    <property type="match status" value="1"/>
</dbReference>
<dbReference type="Gene3D" id="3.40.50.300">
    <property type="entry name" value="P-loop containing nucleotide triphosphate hydrolases"/>
    <property type="match status" value="1"/>
</dbReference>
<dbReference type="SMART" id="SM00028">
    <property type="entry name" value="TPR"/>
    <property type="match status" value="3"/>
</dbReference>
<evidence type="ECO:0000256" key="1">
    <source>
        <dbReference type="PROSITE-ProRule" id="PRU00339"/>
    </source>
</evidence>
<dbReference type="InterPro" id="IPR011990">
    <property type="entry name" value="TPR-like_helical_dom_sf"/>
</dbReference>
<dbReference type="RefSeq" id="WP_378619936.1">
    <property type="nucleotide sequence ID" value="NZ_JBHUCM010000005.1"/>
</dbReference>
<proteinExistence type="predicted"/>
<keyword evidence="3" id="KW-1185">Reference proteome</keyword>
<organism evidence="2 3">
    <name type="scientific">Nonomuraea guangzhouensis</name>
    <dbReference type="NCBI Taxonomy" id="1291555"/>
    <lineage>
        <taxon>Bacteria</taxon>
        <taxon>Bacillati</taxon>
        <taxon>Actinomycetota</taxon>
        <taxon>Actinomycetes</taxon>
        <taxon>Streptosporangiales</taxon>
        <taxon>Streptosporangiaceae</taxon>
        <taxon>Nonomuraea</taxon>
    </lineage>
</organism>
<dbReference type="InterPro" id="IPR019734">
    <property type="entry name" value="TPR_rpt"/>
</dbReference>
<accession>A0ABW4G2J1</accession>
<evidence type="ECO:0000313" key="2">
    <source>
        <dbReference type="EMBL" id="MFD1536595.1"/>
    </source>
</evidence>
<keyword evidence="1" id="KW-0802">TPR repeat</keyword>
<dbReference type="EMBL" id="JBHUCM010000005">
    <property type="protein sequence ID" value="MFD1536595.1"/>
    <property type="molecule type" value="Genomic_DNA"/>
</dbReference>
<dbReference type="PANTHER" id="PTHR47691">
    <property type="entry name" value="REGULATOR-RELATED"/>
    <property type="match status" value="1"/>
</dbReference>
<feature type="repeat" description="TPR" evidence="1">
    <location>
        <begin position="527"/>
        <end position="560"/>
    </location>
</feature>
<dbReference type="Proteomes" id="UP001597097">
    <property type="component" value="Unassembled WGS sequence"/>
</dbReference>
<dbReference type="SUPFAM" id="SSF48452">
    <property type="entry name" value="TPR-like"/>
    <property type="match status" value="2"/>
</dbReference>